<evidence type="ECO:0000256" key="2">
    <source>
        <dbReference type="ARBA" id="ARBA00004829"/>
    </source>
</evidence>
<comment type="pathway">
    <text evidence="2">Carotenoid biosynthesis.</text>
</comment>
<keyword evidence="6 8" id="KW-0472">Membrane</keyword>
<dbReference type="Pfam" id="PF18916">
    <property type="entry name" value="Lycopene_cyc"/>
    <property type="match status" value="1"/>
</dbReference>
<gene>
    <name evidence="10" type="ORF">KC573_04560</name>
</gene>
<evidence type="ECO:0000256" key="6">
    <source>
        <dbReference type="ARBA" id="ARBA00023136"/>
    </source>
</evidence>
<dbReference type="InterPro" id="IPR017825">
    <property type="entry name" value="Lycopene_cyclase_dom"/>
</dbReference>
<keyword evidence="7" id="KW-0413">Isomerase</keyword>
<organism evidence="10 11">
    <name type="scientific">candidate division WWE3 bacterium</name>
    <dbReference type="NCBI Taxonomy" id="2053526"/>
    <lineage>
        <taxon>Bacteria</taxon>
        <taxon>Katanobacteria</taxon>
    </lineage>
</organism>
<feature type="transmembrane region" description="Helical" evidence="8">
    <location>
        <begin position="93"/>
        <end position="111"/>
    </location>
</feature>
<reference evidence="10" key="1">
    <citation type="submission" date="2020-04" db="EMBL/GenBank/DDBJ databases">
        <authorList>
            <person name="Zhang T."/>
        </authorList>
    </citation>
    <scope>NUCLEOTIDE SEQUENCE</scope>
    <source>
        <strain evidence="10">HKST-UBA02</strain>
    </source>
</reference>
<evidence type="ECO:0000256" key="5">
    <source>
        <dbReference type="ARBA" id="ARBA00022989"/>
    </source>
</evidence>
<dbReference type="AlphaFoldDB" id="A0A955LWY4"/>
<dbReference type="GO" id="GO:0016872">
    <property type="term" value="F:intramolecular lyase activity"/>
    <property type="evidence" value="ECO:0007669"/>
    <property type="project" value="InterPro"/>
</dbReference>
<evidence type="ECO:0000256" key="7">
    <source>
        <dbReference type="ARBA" id="ARBA00023235"/>
    </source>
</evidence>
<dbReference type="Proteomes" id="UP000699691">
    <property type="component" value="Unassembled WGS sequence"/>
</dbReference>
<evidence type="ECO:0000256" key="1">
    <source>
        <dbReference type="ARBA" id="ARBA00004141"/>
    </source>
</evidence>
<proteinExistence type="predicted"/>
<accession>A0A955LWY4</accession>
<dbReference type="EMBL" id="JAGQKY010000277">
    <property type="protein sequence ID" value="MCA9398077.1"/>
    <property type="molecule type" value="Genomic_DNA"/>
</dbReference>
<sequence>MPLLFSFERRIRYITRWKEYLPAVTLTALLFLIKDAYFTYLGIWGFSESFITGIKLYTLPLEEILFFFVIPYSSLFLHEINKKYSIITFSPKLTNTVTISLLLLQTFLLIFHTDKTYTWVNAFVFVLI</sequence>
<name>A0A955LWY4_UNCKA</name>
<protein>
    <submittedName>
        <fullName evidence="10">Lycopene cyclase domain-containing protein</fullName>
    </submittedName>
</protein>
<dbReference type="GO" id="GO:0016117">
    <property type="term" value="P:carotenoid biosynthetic process"/>
    <property type="evidence" value="ECO:0007669"/>
    <property type="project" value="UniProtKB-KW"/>
</dbReference>
<reference evidence="10" key="2">
    <citation type="journal article" date="2021" name="Microbiome">
        <title>Successional dynamics and alternative stable states in a saline activated sludge microbial community over 9 years.</title>
        <authorList>
            <person name="Wang Y."/>
            <person name="Ye J."/>
            <person name="Ju F."/>
            <person name="Liu L."/>
            <person name="Boyd J.A."/>
            <person name="Deng Y."/>
            <person name="Parks D.H."/>
            <person name="Jiang X."/>
            <person name="Yin X."/>
            <person name="Woodcroft B.J."/>
            <person name="Tyson G.W."/>
            <person name="Hugenholtz P."/>
            <person name="Polz M.F."/>
            <person name="Zhang T."/>
        </authorList>
    </citation>
    <scope>NUCLEOTIDE SEQUENCE</scope>
    <source>
        <strain evidence="10">HKST-UBA02</strain>
    </source>
</reference>
<evidence type="ECO:0000313" key="10">
    <source>
        <dbReference type="EMBL" id="MCA9398077.1"/>
    </source>
</evidence>
<feature type="transmembrane region" description="Helical" evidence="8">
    <location>
        <begin position="20"/>
        <end position="44"/>
    </location>
</feature>
<evidence type="ECO:0000256" key="4">
    <source>
        <dbReference type="ARBA" id="ARBA00022746"/>
    </source>
</evidence>
<keyword evidence="4" id="KW-0125">Carotenoid biosynthesis</keyword>
<evidence type="ECO:0000256" key="8">
    <source>
        <dbReference type="SAM" id="Phobius"/>
    </source>
</evidence>
<dbReference type="GO" id="GO:0045436">
    <property type="term" value="F:lycopene beta cyclase activity"/>
    <property type="evidence" value="ECO:0007669"/>
    <property type="project" value="UniProtKB-ARBA"/>
</dbReference>
<keyword evidence="5 8" id="KW-1133">Transmembrane helix</keyword>
<dbReference type="GO" id="GO:0016020">
    <property type="term" value="C:membrane"/>
    <property type="evidence" value="ECO:0007669"/>
    <property type="project" value="UniProtKB-SubCell"/>
</dbReference>
<evidence type="ECO:0000256" key="3">
    <source>
        <dbReference type="ARBA" id="ARBA00022692"/>
    </source>
</evidence>
<feature type="non-terminal residue" evidence="10">
    <location>
        <position position="128"/>
    </location>
</feature>
<evidence type="ECO:0000313" key="11">
    <source>
        <dbReference type="Proteomes" id="UP000699691"/>
    </source>
</evidence>
<dbReference type="NCBIfam" id="TIGR03462">
    <property type="entry name" value="CarR_dom_SF"/>
    <property type="match status" value="1"/>
</dbReference>
<feature type="domain" description="Lycopene cyclase" evidence="9">
    <location>
        <begin position="3"/>
        <end position="80"/>
    </location>
</feature>
<comment type="caution">
    <text evidence="10">The sequence shown here is derived from an EMBL/GenBank/DDBJ whole genome shotgun (WGS) entry which is preliminary data.</text>
</comment>
<evidence type="ECO:0000259" key="9">
    <source>
        <dbReference type="Pfam" id="PF18916"/>
    </source>
</evidence>
<keyword evidence="3 8" id="KW-0812">Transmembrane</keyword>
<comment type="subcellular location">
    <subcellularLocation>
        <location evidence="1">Membrane</location>
        <topology evidence="1">Multi-pass membrane protein</topology>
    </subcellularLocation>
</comment>
<feature type="transmembrane region" description="Helical" evidence="8">
    <location>
        <begin position="64"/>
        <end position="81"/>
    </location>
</feature>